<feature type="transmembrane region" description="Helical" evidence="1">
    <location>
        <begin position="106"/>
        <end position="126"/>
    </location>
</feature>
<dbReference type="KEGG" id="bwh:A9C19_06405"/>
<dbReference type="Proteomes" id="UP000181936">
    <property type="component" value="Chromosome"/>
</dbReference>
<evidence type="ECO:0000313" key="3">
    <source>
        <dbReference type="Proteomes" id="UP000181936"/>
    </source>
</evidence>
<feature type="transmembrane region" description="Helical" evidence="1">
    <location>
        <begin position="7"/>
        <end position="26"/>
    </location>
</feature>
<dbReference type="EMBL" id="CP016020">
    <property type="protein sequence ID" value="APH04407.1"/>
    <property type="molecule type" value="Genomic_DNA"/>
</dbReference>
<feature type="transmembrane region" description="Helical" evidence="1">
    <location>
        <begin position="132"/>
        <end position="151"/>
    </location>
</feature>
<proteinExistence type="predicted"/>
<keyword evidence="1" id="KW-0812">Transmembrane</keyword>
<keyword evidence="1" id="KW-1133">Transmembrane helix</keyword>
<name>A0A1L3MPY6_9BACI</name>
<feature type="transmembrane region" description="Helical" evidence="1">
    <location>
        <begin position="46"/>
        <end position="67"/>
    </location>
</feature>
<organism evidence="2 3">
    <name type="scientific">Bacillus weihaiensis</name>
    <dbReference type="NCBI Taxonomy" id="1547283"/>
    <lineage>
        <taxon>Bacteria</taxon>
        <taxon>Bacillati</taxon>
        <taxon>Bacillota</taxon>
        <taxon>Bacilli</taxon>
        <taxon>Bacillales</taxon>
        <taxon>Bacillaceae</taxon>
        <taxon>Bacillus</taxon>
    </lineage>
</organism>
<evidence type="ECO:0008006" key="4">
    <source>
        <dbReference type="Google" id="ProtNLM"/>
    </source>
</evidence>
<gene>
    <name evidence="2" type="ORF">A9C19_06405</name>
</gene>
<protein>
    <recommendedName>
        <fullName evidence="4">DUF2178 domain-containing protein</fullName>
    </recommendedName>
</protein>
<reference evidence="2 3" key="1">
    <citation type="journal article" date="2016" name="Sci. Rep.">
        <title>Complete genome sequence and transcriptomic analysis of a novel marine strain Bacillus weihaiensis reveals the mechanism of brown algae degradation.</title>
        <authorList>
            <person name="Zhu Y."/>
            <person name="Chen P."/>
            <person name="Bao Y."/>
            <person name="Men Y."/>
            <person name="Zeng Y."/>
            <person name="Yang J."/>
            <person name="Sun J."/>
            <person name="Sun Y."/>
        </authorList>
    </citation>
    <scope>NUCLEOTIDE SEQUENCE [LARGE SCALE GENOMIC DNA]</scope>
    <source>
        <strain evidence="2 3">Alg07</strain>
    </source>
</reference>
<dbReference type="AlphaFoldDB" id="A0A1L3MPY6"/>
<evidence type="ECO:0000313" key="2">
    <source>
        <dbReference type="EMBL" id="APH04407.1"/>
    </source>
</evidence>
<dbReference type="STRING" id="1547283.A9C19_06405"/>
<sequence>MKKMFQPAILTVITIILFGWAMITFYDVHGQFAKVLENPEPPWELTINFTPILIFFIVCTPIAIYLIKYGKNKHNSIKKAFLLPPELEEADEREQLITAKACRNSYITMWYIAPIAALLMSYYPFIQEQIPFYPIIIILVLPLSQIISYFYSLQKNL</sequence>
<evidence type="ECO:0000256" key="1">
    <source>
        <dbReference type="SAM" id="Phobius"/>
    </source>
</evidence>
<keyword evidence="3" id="KW-1185">Reference proteome</keyword>
<keyword evidence="1" id="KW-0472">Membrane</keyword>
<dbReference type="RefSeq" id="WP_083584307.1">
    <property type="nucleotide sequence ID" value="NZ_CP016020.1"/>
</dbReference>
<dbReference type="OrthoDB" id="2988123at2"/>
<accession>A0A1L3MPY6</accession>